<reference evidence="2" key="1">
    <citation type="submission" date="2022-02" db="EMBL/GenBank/DDBJ databases">
        <title>Atlantic sturgeon de novo genome assembly.</title>
        <authorList>
            <person name="Stock M."/>
            <person name="Klopp C."/>
            <person name="Guiguen Y."/>
            <person name="Cabau C."/>
            <person name="Parinello H."/>
            <person name="Santidrian Yebra-Pimentel E."/>
            <person name="Kuhl H."/>
            <person name="Dirks R.P."/>
            <person name="Guessner J."/>
            <person name="Wuertz S."/>
            <person name="Du K."/>
            <person name="Schartl M."/>
        </authorList>
    </citation>
    <scope>NUCLEOTIDE SEQUENCE</scope>
    <source>
        <strain evidence="2">STURGEONOMICS-FGT-2020</strain>
        <tissue evidence="2">Whole blood</tissue>
    </source>
</reference>
<evidence type="ECO:0000313" key="3">
    <source>
        <dbReference type="Proteomes" id="UP001230051"/>
    </source>
</evidence>
<organism evidence="2 3">
    <name type="scientific">Acipenser oxyrinchus oxyrinchus</name>
    <dbReference type="NCBI Taxonomy" id="40147"/>
    <lineage>
        <taxon>Eukaryota</taxon>
        <taxon>Metazoa</taxon>
        <taxon>Chordata</taxon>
        <taxon>Craniata</taxon>
        <taxon>Vertebrata</taxon>
        <taxon>Euteleostomi</taxon>
        <taxon>Actinopterygii</taxon>
        <taxon>Chondrostei</taxon>
        <taxon>Acipenseriformes</taxon>
        <taxon>Acipenseridae</taxon>
        <taxon>Acipenser</taxon>
    </lineage>
</organism>
<sequence>METGLDFELGSKDQKNVLAVSAKEQLSGGEVVQPWGIFFFKSWGRMFITVKFGEDQKEIFNPNCGIINFIHSLKERCNCKEEVWIDLLDESGALMNLSEHENSPDFASSFLKERHRYILLKVIRGDGGEGNKYESLLLNLGKCHPDLADVLQKLSNPQRDRERKNCVSRKGRQHKEPPSTHPQTKNKTPSTSKKNSNINHRT</sequence>
<dbReference type="AlphaFoldDB" id="A0AAD8CT63"/>
<dbReference type="Pfam" id="PF15874">
    <property type="entry name" value="Il2rg"/>
    <property type="match status" value="1"/>
</dbReference>
<name>A0AAD8CT63_ACIOX</name>
<dbReference type="InterPro" id="IPR039471">
    <property type="entry name" value="CXorf65-like"/>
</dbReference>
<evidence type="ECO:0000313" key="2">
    <source>
        <dbReference type="EMBL" id="KAK1156356.1"/>
    </source>
</evidence>
<protein>
    <submittedName>
        <fullName evidence="2">Uncharacterized protein</fullName>
    </submittedName>
</protein>
<feature type="compositionally biased region" description="Low complexity" evidence="1">
    <location>
        <begin position="185"/>
        <end position="202"/>
    </location>
</feature>
<proteinExistence type="predicted"/>
<comment type="caution">
    <text evidence="2">The sequence shown here is derived from an EMBL/GenBank/DDBJ whole genome shotgun (WGS) entry which is preliminary data.</text>
</comment>
<feature type="region of interest" description="Disordered" evidence="1">
    <location>
        <begin position="152"/>
        <end position="202"/>
    </location>
</feature>
<dbReference type="Proteomes" id="UP001230051">
    <property type="component" value="Unassembled WGS sequence"/>
</dbReference>
<accession>A0AAD8CT63</accession>
<dbReference type="PANTHER" id="PTHR33887:SF1">
    <property type="entry name" value="GENE 867-RELATED"/>
    <property type="match status" value="1"/>
</dbReference>
<gene>
    <name evidence="2" type="ORF">AOXY_G25312</name>
</gene>
<dbReference type="PANTHER" id="PTHR33887">
    <property type="entry name" value="PB1 DOMAIN-CONTAINING PROTEIN"/>
    <property type="match status" value="1"/>
</dbReference>
<evidence type="ECO:0000256" key="1">
    <source>
        <dbReference type="SAM" id="MobiDB-lite"/>
    </source>
</evidence>
<dbReference type="EMBL" id="JAGXEW010000027">
    <property type="protein sequence ID" value="KAK1156356.1"/>
    <property type="molecule type" value="Genomic_DNA"/>
</dbReference>
<keyword evidence="3" id="KW-1185">Reference proteome</keyword>